<sequence>MMISSVKELALAIVSSSSPELSIEDKIKLYTDSLEAIKDYNKPFIDAEKKKRAENSKALIQALGRGKSIF</sequence>
<accession>A0AB36JQW2</accession>
<proteinExistence type="predicted"/>
<dbReference type="EMBL" id="MSPT01000016">
    <property type="protein sequence ID" value="ONK26330.1"/>
    <property type="molecule type" value="Genomic_DNA"/>
</dbReference>
<name>A0AB36JQW2_9STRE</name>
<keyword evidence="4" id="KW-1185">Reference proteome</keyword>
<dbReference type="RefSeq" id="WP_076996096.1">
    <property type="nucleotide sequence ID" value="NZ_MSPR01000009.1"/>
</dbReference>
<gene>
    <name evidence="2" type="ORF">BVE84_05670</name>
    <name evidence="1" type="ORF">BVE86_07610</name>
</gene>
<comment type="caution">
    <text evidence="1">The sequence shown here is derived from an EMBL/GenBank/DDBJ whole genome shotgun (WGS) entry which is preliminary data.</text>
</comment>
<dbReference type="Proteomes" id="UP000188600">
    <property type="component" value="Unassembled WGS sequence"/>
</dbReference>
<evidence type="ECO:0000313" key="2">
    <source>
        <dbReference type="EMBL" id="ONK29077.1"/>
    </source>
</evidence>
<evidence type="ECO:0000313" key="3">
    <source>
        <dbReference type="Proteomes" id="UP000188600"/>
    </source>
</evidence>
<evidence type="ECO:0000313" key="4">
    <source>
        <dbReference type="Proteomes" id="UP000188946"/>
    </source>
</evidence>
<evidence type="ECO:0008006" key="5">
    <source>
        <dbReference type="Google" id="ProtNLM"/>
    </source>
</evidence>
<evidence type="ECO:0000313" key="1">
    <source>
        <dbReference type="EMBL" id="ONK26330.1"/>
    </source>
</evidence>
<dbReference type="EMBL" id="MSPR01000009">
    <property type="protein sequence ID" value="ONK29077.1"/>
    <property type="molecule type" value="Genomic_DNA"/>
</dbReference>
<organism evidence="1 3">
    <name type="scientific">Streptococcus azizii</name>
    <dbReference type="NCBI Taxonomy" id="1579424"/>
    <lineage>
        <taxon>Bacteria</taxon>
        <taxon>Bacillati</taxon>
        <taxon>Bacillota</taxon>
        <taxon>Bacilli</taxon>
        <taxon>Lactobacillales</taxon>
        <taxon>Streptococcaceae</taxon>
        <taxon>Streptococcus</taxon>
    </lineage>
</organism>
<dbReference type="Proteomes" id="UP000188946">
    <property type="component" value="Unassembled WGS sequence"/>
</dbReference>
<dbReference type="AlphaFoldDB" id="A0AB36JQW2"/>
<reference evidence="3 4" key="1">
    <citation type="submission" date="2016-12" db="EMBL/GenBank/DDBJ databases">
        <authorList>
            <person name="Gulvik C.A."/>
        </authorList>
    </citation>
    <scope>NUCLEOTIDE SEQUENCE [LARGE SCALE GENOMIC DNA]</scope>
    <source>
        <strain evidence="2 4">12-5202</strain>
        <strain evidence="1 3">12-5291</strain>
    </source>
</reference>
<protein>
    <recommendedName>
        <fullName evidence="5">Bacteriocin immunity protein</fullName>
    </recommendedName>
</protein>